<proteinExistence type="predicted"/>
<reference evidence="2" key="1">
    <citation type="journal article" date="2019" name="Int. J. Syst. Evol. Microbiol.">
        <title>The Global Catalogue of Microorganisms (GCM) 10K type strain sequencing project: providing services to taxonomists for standard genome sequencing and annotation.</title>
        <authorList>
            <consortium name="The Broad Institute Genomics Platform"/>
            <consortium name="The Broad Institute Genome Sequencing Center for Infectious Disease"/>
            <person name="Wu L."/>
            <person name="Ma J."/>
        </authorList>
    </citation>
    <scope>NUCLEOTIDE SEQUENCE [LARGE SCALE GENOMIC DNA]</scope>
    <source>
        <strain evidence="2">CCUG 38813</strain>
    </source>
</reference>
<dbReference type="EMBL" id="JBHSMS010000023">
    <property type="protein sequence ID" value="MFC5510931.1"/>
    <property type="molecule type" value="Genomic_DNA"/>
</dbReference>
<organism evidence="1 2">
    <name type="scientific">Massilia jejuensis</name>
    <dbReference type="NCBI Taxonomy" id="648894"/>
    <lineage>
        <taxon>Bacteria</taxon>
        <taxon>Pseudomonadati</taxon>
        <taxon>Pseudomonadota</taxon>
        <taxon>Betaproteobacteria</taxon>
        <taxon>Burkholderiales</taxon>
        <taxon>Oxalobacteraceae</taxon>
        <taxon>Telluria group</taxon>
        <taxon>Massilia</taxon>
    </lineage>
</organism>
<dbReference type="Proteomes" id="UP001596031">
    <property type="component" value="Unassembled WGS sequence"/>
</dbReference>
<sequence length="311" mass="34114">MLAQHTPSFDLRLSDQLQRALALCGRHLSDAAPRVRAFLAQFADPPPYGGFKAIPPGARALYAAVLAEGGQDAGAPFLLACLLAAVRASLDGPLLARLPARVRAHQVRQFARMASHDEAFLPYCRLDGDVFLKEFGLATLRLYAGASSVIDPRSGIGRSLLFKGGLPGLPGRALLLARAGGFKPYFEIHVHKLYQDEFNEEGRNECYRCCADLYELHPEVLGMVAGSWFYDPVVTIISPHLAYLRTVPEGGGARALFVSHDEQAAKNATATSEKRRALHAAGQYRPASWTLVWAKRDQLAWSRRPDVLDRK</sequence>
<gene>
    <name evidence="1" type="ORF">ACFPOU_07320</name>
</gene>
<name>A0ABW0PE67_9BURK</name>
<accession>A0ABW0PE67</accession>
<protein>
    <submittedName>
        <fullName evidence="1">Uncharacterized protein</fullName>
    </submittedName>
</protein>
<evidence type="ECO:0000313" key="1">
    <source>
        <dbReference type="EMBL" id="MFC5510931.1"/>
    </source>
</evidence>
<dbReference type="RefSeq" id="WP_379718850.1">
    <property type="nucleotide sequence ID" value="NZ_JBHSMS010000023.1"/>
</dbReference>
<comment type="caution">
    <text evidence="1">The sequence shown here is derived from an EMBL/GenBank/DDBJ whole genome shotgun (WGS) entry which is preliminary data.</text>
</comment>
<evidence type="ECO:0000313" key="2">
    <source>
        <dbReference type="Proteomes" id="UP001596031"/>
    </source>
</evidence>
<keyword evidence="2" id="KW-1185">Reference proteome</keyword>